<name>A0ACD6A6E8_AVESA</name>
<reference evidence="1" key="2">
    <citation type="submission" date="2025-09" db="UniProtKB">
        <authorList>
            <consortium name="EnsemblPlants"/>
        </authorList>
    </citation>
    <scope>IDENTIFICATION</scope>
</reference>
<accession>A0ACD6A6E8</accession>
<keyword evidence="2" id="KW-1185">Reference proteome</keyword>
<evidence type="ECO:0000313" key="1">
    <source>
        <dbReference type="EnsemblPlants" id="AVESA.00010b.r2.7CG0708780.4.CDS"/>
    </source>
</evidence>
<dbReference type="Proteomes" id="UP001732700">
    <property type="component" value="Chromosome 7C"/>
</dbReference>
<organism evidence="1 2">
    <name type="scientific">Avena sativa</name>
    <name type="common">Oat</name>
    <dbReference type="NCBI Taxonomy" id="4498"/>
    <lineage>
        <taxon>Eukaryota</taxon>
        <taxon>Viridiplantae</taxon>
        <taxon>Streptophyta</taxon>
        <taxon>Embryophyta</taxon>
        <taxon>Tracheophyta</taxon>
        <taxon>Spermatophyta</taxon>
        <taxon>Magnoliopsida</taxon>
        <taxon>Liliopsida</taxon>
        <taxon>Poales</taxon>
        <taxon>Poaceae</taxon>
        <taxon>BOP clade</taxon>
        <taxon>Pooideae</taxon>
        <taxon>Poodae</taxon>
        <taxon>Poeae</taxon>
        <taxon>Poeae Chloroplast Group 1 (Aveneae type)</taxon>
        <taxon>Aveninae</taxon>
        <taxon>Avena</taxon>
    </lineage>
</organism>
<reference evidence="1" key="1">
    <citation type="submission" date="2021-05" db="EMBL/GenBank/DDBJ databases">
        <authorList>
            <person name="Scholz U."/>
            <person name="Mascher M."/>
            <person name="Fiebig A."/>
        </authorList>
    </citation>
    <scope>NUCLEOTIDE SEQUENCE [LARGE SCALE GENOMIC DNA]</scope>
</reference>
<dbReference type="EnsemblPlants" id="AVESA.00010b.r2.7CG0708780.4">
    <property type="protein sequence ID" value="AVESA.00010b.r2.7CG0708780.4.CDS"/>
    <property type="gene ID" value="AVESA.00010b.r2.7CG0708780"/>
</dbReference>
<sequence length="507" mass="57009">MKMASWHKSVCPKNMKNNSAPCFLRDLSILFRILQLLISEANHMSITIKNICCNSNMTQRSIHYTQEEKIYLQLLLIFVHSISCQQAIDSKPLLDIIGVINDVGPYEYASPMSQKKLRKIKIRNLDEQTQELVLWGQHGESFDENTVLQKSKEGIVVVIFAGMTATLQKLTGMIQGSSSSATQVYLNLDIPEAQKYNSSYKWKYPTLHKHLPQVRQVSPLEAVGKVYTIGQIISQPTSSFQGGATLSTIAKVTSIIPSVKWYYKACKHCGKGYNNVSDTATCTCQFPVSRLMYKLPLTLTDSSGSLDAIAFSKVGEDLVERLAEQVCMNMKIDVADHVVTLDNAIGKERLFYIGMNTESAGKYPINYVLKRSFLPNDTNLLFVPTSSSMIPLSPVAHKQDASYANTPPIDTKTSDHIKEPKTRSAAKRSINFIEVDAATIKRQKQQYVLLTRNFTDFSYEYKLYLSNIHSSTSSVRQAMQTITLQQTITTSKSKPIPHNKTDHRYCL</sequence>
<protein>
    <submittedName>
        <fullName evidence="1">Uncharacterized protein</fullName>
    </submittedName>
</protein>
<proteinExistence type="predicted"/>
<evidence type="ECO:0000313" key="2">
    <source>
        <dbReference type="Proteomes" id="UP001732700"/>
    </source>
</evidence>